<name>Q112V7_TRIEI</name>
<dbReference type="eggNOG" id="ENOG5032ZTM">
    <property type="taxonomic scope" value="Bacteria"/>
</dbReference>
<dbReference type="InterPro" id="IPR040278">
    <property type="entry name" value="UPF0426"/>
</dbReference>
<gene>
    <name evidence="2" type="ordered locus">Tery_2238</name>
</gene>
<feature type="region of interest" description="Disordered" evidence="1">
    <location>
        <begin position="42"/>
        <end position="73"/>
    </location>
</feature>
<sequence length="73" mass="8124">MFLDELTPVIKELIEQPAAFFGGFFSGMLRLNLNDDPVKTWLNNQTGDTYTNGSPKDTSNNTKDEGPQSITIE</sequence>
<dbReference type="OrthoDB" id="488745at2"/>
<dbReference type="STRING" id="203124.Tery_2238"/>
<evidence type="ECO:0000313" key="2">
    <source>
        <dbReference type="EMBL" id="ABG51467.1"/>
    </source>
</evidence>
<dbReference type="PANTHER" id="PTHR35996:SF1">
    <property type="entry name" value="OS04G0528100 PROTEIN"/>
    <property type="match status" value="1"/>
</dbReference>
<dbReference type="PANTHER" id="PTHR35996">
    <property type="entry name" value="OSJNBA0038O10.25 PROTEIN"/>
    <property type="match status" value="1"/>
</dbReference>
<dbReference type="HOGENOM" id="CLU_203090_0_0_3"/>
<dbReference type="EMBL" id="CP000393">
    <property type="protein sequence ID" value="ABG51467.1"/>
    <property type="molecule type" value="Genomic_DNA"/>
</dbReference>
<dbReference type="KEGG" id="ter:Tery_2238"/>
<proteinExistence type="predicted"/>
<reference evidence="2" key="1">
    <citation type="submission" date="2006-06" db="EMBL/GenBank/DDBJ databases">
        <title>Complete sequence of Trichodesmium erythraeum IMS101.</title>
        <authorList>
            <consortium name="US DOE Joint Genome Institute"/>
            <person name="Copeland A."/>
            <person name="Lucas S."/>
            <person name="Lapidus A."/>
            <person name="Barry K."/>
            <person name="Detter J.C."/>
            <person name="Glavina del Rio T."/>
            <person name="Hammon N."/>
            <person name="Israni S."/>
            <person name="Dalin E."/>
            <person name="Tice H."/>
            <person name="Pitluck S."/>
            <person name="Kiss H."/>
            <person name="Munk A.C."/>
            <person name="Brettin T."/>
            <person name="Bruce D."/>
            <person name="Han C."/>
            <person name="Tapia R."/>
            <person name="Gilna P."/>
            <person name="Schmutz J."/>
            <person name="Larimer F."/>
            <person name="Land M."/>
            <person name="Hauser L."/>
            <person name="Kyrpides N."/>
            <person name="Kim E."/>
            <person name="Richardson P."/>
        </authorList>
    </citation>
    <scope>NUCLEOTIDE SEQUENCE [LARGE SCALE GENOMIC DNA]</scope>
    <source>
        <strain evidence="2">IMS101</strain>
    </source>
</reference>
<evidence type="ECO:0000256" key="1">
    <source>
        <dbReference type="SAM" id="MobiDB-lite"/>
    </source>
</evidence>
<dbReference type="RefSeq" id="WP_011611835.1">
    <property type="nucleotide sequence ID" value="NC_008312.1"/>
</dbReference>
<feature type="compositionally biased region" description="Polar residues" evidence="1">
    <location>
        <begin position="42"/>
        <end position="61"/>
    </location>
</feature>
<dbReference type="AlphaFoldDB" id="Q112V7"/>
<dbReference type="Pfam" id="PF26369">
    <property type="entry name" value="UPF0426"/>
    <property type="match status" value="1"/>
</dbReference>
<protein>
    <submittedName>
        <fullName evidence="2">Uncharacterized protein</fullName>
    </submittedName>
</protein>
<accession>Q112V7</accession>
<organism evidence="2">
    <name type="scientific">Trichodesmium erythraeum (strain IMS101)</name>
    <dbReference type="NCBI Taxonomy" id="203124"/>
    <lineage>
        <taxon>Bacteria</taxon>
        <taxon>Bacillati</taxon>
        <taxon>Cyanobacteriota</taxon>
        <taxon>Cyanophyceae</taxon>
        <taxon>Oscillatoriophycideae</taxon>
        <taxon>Oscillatoriales</taxon>
        <taxon>Microcoleaceae</taxon>
        <taxon>Trichodesmium</taxon>
    </lineage>
</organism>